<dbReference type="SMART" id="SM00342">
    <property type="entry name" value="HTH_ARAC"/>
    <property type="match status" value="1"/>
</dbReference>
<dbReference type="Proteomes" id="UP000005580">
    <property type="component" value="Unassembled WGS sequence"/>
</dbReference>
<dbReference type="GO" id="GO:0003700">
    <property type="term" value="F:DNA-binding transcription factor activity"/>
    <property type="evidence" value="ECO:0007669"/>
    <property type="project" value="InterPro"/>
</dbReference>
<dbReference type="PANTHER" id="PTHR43280:SF32">
    <property type="entry name" value="TRANSCRIPTIONAL REGULATORY PROTEIN"/>
    <property type="match status" value="1"/>
</dbReference>
<evidence type="ECO:0000313" key="6">
    <source>
        <dbReference type="Proteomes" id="UP000005580"/>
    </source>
</evidence>
<dbReference type="InterPro" id="IPR018060">
    <property type="entry name" value="HTH_AraC"/>
</dbReference>
<dbReference type="STRING" id="28134.SAMN05444288_0249"/>
<feature type="domain" description="HTH araC/xylS-type" evidence="4">
    <location>
        <begin position="194"/>
        <end position="292"/>
    </location>
</feature>
<gene>
    <name evidence="5" type="ORF">HMPREF0663_10625</name>
</gene>
<name>E7RNC5_9BACT</name>
<dbReference type="SUPFAM" id="SSF46689">
    <property type="entry name" value="Homeodomain-like"/>
    <property type="match status" value="1"/>
</dbReference>
<dbReference type="PANTHER" id="PTHR43280">
    <property type="entry name" value="ARAC-FAMILY TRANSCRIPTIONAL REGULATOR"/>
    <property type="match status" value="1"/>
</dbReference>
<dbReference type="InterPro" id="IPR037923">
    <property type="entry name" value="HTH-like"/>
</dbReference>
<dbReference type="GO" id="GO:0043565">
    <property type="term" value="F:sequence-specific DNA binding"/>
    <property type="evidence" value="ECO:0007669"/>
    <property type="project" value="InterPro"/>
</dbReference>
<keyword evidence="1" id="KW-0805">Transcription regulation</keyword>
<evidence type="ECO:0000256" key="2">
    <source>
        <dbReference type="ARBA" id="ARBA00023125"/>
    </source>
</evidence>
<keyword evidence="6" id="KW-1185">Reference proteome</keyword>
<dbReference type="eggNOG" id="COG2169">
    <property type="taxonomic scope" value="Bacteria"/>
</dbReference>
<organism evidence="5 6">
    <name type="scientific">Hoylesella oralis ATCC 33269</name>
    <dbReference type="NCBI Taxonomy" id="873533"/>
    <lineage>
        <taxon>Bacteria</taxon>
        <taxon>Pseudomonadati</taxon>
        <taxon>Bacteroidota</taxon>
        <taxon>Bacteroidia</taxon>
        <taxon>Bacteroidales</taxon>
        <taxon>Prevotellaceae</taxon>
        <taxon>Hoylesella</taxon>
    </lineage>
</organism>
<comment type="caution">
    <text evidence="5">The sequence shown here is derived from an EMBL/GenBank/DDBJ whole genome shotgun (WGS) entry which is preliminary data.</text>
</comment>
<dbReference type="InterPro" id="IPR009057">
    <property type="entry name" value="Homeodomain-like_sf"/>
</dbReference>
<protein>
    <submittedName>
        <fullName evidence="5">Transcriptional regulator, AraC family</fullName>
    </submittedName>
</protein>
<dbReference type="PROSITE" id="PS01124">
    <property type="entry name" value="HTH_ARAC_FAMILY_2"/>
    <property type="match status" value="1"/>
</dbReference>
<dbReference type="RefSeq" id="WP_004369335.1">
    <property type="nucleotide sequence ID" value="NZ_GL833119.1"/>
</dbReference>
<dbReference type="EMBL" id="AEPE02000002">
    <property type="protein sequence ID" value="EFZ38256.1"/>
    <property type="molecule type" value="Genomic_DNA"/>
</dbReference>
<dbReference type="Gene3D" id="1.10.10.60">
    <property type="entry name" value="Homeodomain-like"/>
    <property type="match status" value="1"/>
</dbReference>
<dbReference type="SUPFAM" id="SSF51215">
    <property type="entry name" value="Regulatory protein AraC"/>
    <property type="match status" value="1"/>
</dbReference>
<proteinExistence type="predicted"/>
<dbReference type="Pfam" id="PF12833">
    <property type="entry name" value="HTH_18"/>
    <property type="match status" value="1"/>
</dbReference>
<keyword evidence="3" id="KW-0804">Transcription</keyword>
<keyword evidence="2" id="KW-0238">DNA-binding</keyword>
<evidence type="ECO:0000259" key="4">
    <source>
        <dbReference type="PROSITE" id="PS01124"/>
    </source>
</evidence>
<evidence type="ECO:0000256" key="1">
    <source>
        <dbReference type="ARBA" id="ARBA00023015"/>
    </source>
</evidence>
<dbReference type="HOGENOM" id="CLU_000445_88_2_10"/>
<evidence type="ECO:0000256" key="3">
    <source>
        <dbReference type="ARBA" id="ARBA00023163"/>
    </source>
</evidence>
<reference evidence="5" key="1">
    <citation type="submission" date="2011-01" db="EMBL/GenBank/DDBJ databases">
        <authorList>
            <person name="Muzny D."/>
            <person name="Qin X."/>
            <person name="Buhay C."/>
            <person name="Dugan-Rocha S."/>
            <person name="Ding Y."/>
            <person name="Chen G."/>
            <person name="Hawes A."/>
            <person name="Holder M."/>
            <person name="Jhangiani S."/>
            <person name="Johnson A."/>
            <person name="Khan Z."/>
            <person name="Li Z."/>
            <person name="Liu W."/>
            <person name="Liu X."/>
            <person name="Perez L."/>
            <person name="Shen H."/>
            <person name="Wang Q."/>
            <person name="Watt J."/>
            <person name="Xi L."/>
            <person name="Xin Y."/>
            <person name="Zhou J."/>
            <person name="Deng J."/>
            <person name="Jiang H."/>
            <person name="Liu Y."/>
            <person name="Qu J."/>
            <person name="Song X.-Z."/>
            <person name="Zhang L."/>
            <person name="Villasana D."/>
            <person name="Johnson A."/>
            <person name="Liu J."/>
            <person name="Liyanage D."/>
            <person name="Lorensuhewa L."/>
            <person name="Robinson T."/>
            <person name="Song A."/>
            <person name="Song B.-B."/>
            <person name="Dinh H."/>
            <person name="Thornton R."/>
            <person name="Coyle M."/>
            <person name="Francisco L."/>
            <person name="Jackson L."/>
            <person name="Javaid M."/>
            <person name="Korchina V."/>
            <person name="Kovar C."/>
            <person name="Mata R."/>
            <person name="Mathew T."/>
            <person name="Ngo R."/>
            <person name="Nguyen L."/>
            <person name="Nguyen N."/>
            <person name="Okwuonu G."/>
            <person name="Ongeri F."/>
            <person name="Pham C."/>
            <person name="Simmons D."/>
            <person name="Wilczek-Boney K."/>
            <person name="Hale W."/>
            <person name="Jakkamsetti A."/>
            <person name="Pham P."/>
            <person name="Ruth R."/>
            <person name="San Lucas F."/>
            <person name="Warren J."/>
            <person name="Zhang J."/>
            <person name="Zhao Z."/>
            <person name="Zhou C."/>
            <person name="Zhu D."/>
            <person name="Lee S."/>
            <person name="Bess C."/>
            <person name="Blankenburg K."/>
            <person name="Forbes L."/>
            <person name="Fu Q."/>
            <person name="Gubbala S."/>
            <person name="Hirani K."/>
            <person name="Jayaseelan J.C."/>
            <person name="Lara F."/>
            <person name="Munidasa M."/>
            <person name="Palculict T."/>
            <person name="Patil S."/>
            <person name="Pu L.-L."/>
            <person name="Saada N."/>
            <person name="Tang L."/>
            <person name="Weissenberger G."/>
            <person name="Zhu Y."/>
            <person name="Hemphill L."/>
            <person name="Shang Y."/>
            <person name="Youmans B."/>
            <person name="Ayvaz T."/>
            <person name="Ross M."/>
            <person name="Santibanez J."/>
            <person name="Aqrawi P."/>
            <person name="Gross S."/>
            <person name="Joshi V."/>
            <person name="Fowler G."/>
            <person name="Nazareth L."/>
            <person name="Reid J."/>
            <person name="Worley K."/>
            <person name="Petrosino J."/>
            <person name="Highlander S."/>
            <person name="Gibbs R."/>
        </authorList>
    </citation>
    <scope>NUCLEOTIDE SEQUENCE [LARGE SCALE GENOMIC DNA]</scope>
    <source>
        <strain evidence="5">ATCC 33269</strain>
    </source>
</reference>
<dbReference type="AlphaFoldDB" id="E7RNC5"/>
<accession>E7RNC5</accession>
<evidence type="ECO:0000313" key="5">
    <source>
        <dbReference type="EMBL" id="EFZ38256.1"/>
    </source>
</evidence>
<sequence>MNRKPINEITIETVKRITHASCIDNDLVIFDNFAEIPLPNEPRRMNCLLLALCRNGSARYTVDTEEQTVKPNDIIIISEGQVVDNYMLSGDCNGIGYLISYKFFNEIIKGIHELSSLFLFSRSHPVCTLHADETETLITYFNMIKERVNDTDHHFRKETVQSLFTTMIYDISNAIYRIQNIKDKKQTRAETIFRDFIKLVEQNFRRERRVGWYGLQLGITPKYLSETIKQISRRTPNEWIDNYVTLEIRVQLKNSTKNIKEIAQDMNFPNQSFLGKYFKEHVGTSPSEYRRS</sequence>